<name>A0A518CVR1_9BACT</name>
<feature type="transmembrane region" description="Helical" evidence="8">
    <location>
        <begin position="12"/>
        <end position="33"/>
    </location>
</feature>
<sequence>MNERPERLHRATLLIALGVFLVGSLAMLVGLPVHEGPDEPGHLDYAFRIASTGERPYLQGEADLAGATVWDESSMGHHPQLYYRVLAWTAALSGSQVPAVTFDQVPNRTRADGTFAANTWRHGFDEVAPRSAEVRTVWLLRGVSVVCGLVSLVLVFATARVLVPNRPAVASIAVLLLAALPQWQGSHAVLDNGALSTTLSFAALYVLARLWTRAVDGRSDDRSAPTAPVTWTEAVVLGLLVGAALETKLTALFLLPVALVVAVGAIWRARDRRLATLARCAVAVAIVAALFAPFVLENLARYGELLGTQAHRRAYAQSLLATALPDPEWQSQYLWGVHAQSLFPTLGRTLVGHWGWNALAAPLSALVLFGTAAGSGFVGLVVAVIGSVRTRGGGPNGERGLPWRALALPAGVALLVLVQVVLYNRTFMQPQGRYLFPGLGAAVVLVAAGLATLGAPLPRTLARLVGTALGAAVVVVSLRIAVLDVPRHFAFDAVDDPFFASVAAQLAHPVAADDARGGADEAEGRVERVQLVGPDDGSVHDLPPTLEWTAPAGSTDPVVWTVNLWRADGTYLGGTFERLRLLLTDTRWSMPQDYWTALEPGTVLLWQVRAVPDRRANEAVAAMPRSAVRRLVRR</sequence>
<feature type="transmembrane region" description="Helical" evidence="8">
    <location>
        <begin position="138"/>
        <end position="159"/>
    </location>
</feature>
<dbReference type="GO" id="GO:0009103">
    <property type="term" value="P:lipopolysaccharide biosynthetic process"/>
    <property type="evidence" value="ECO:0007669"/>
    <property type="project" value="UniProtKB-ARBA"/>
</dbReference>
<feature type="transmembrane region" description="Helical" evidence="8">
    <location>
        <begin position="276"/>
        <end position="296"/>
    </location>
</feature>
<dbReference type="GO" id="GO:0006493">
    <property type="term" value="P:protein O-linked glycosylation"/>
    <property type="evidence" value="ECO:0007669"/>
    <property type="project" value="InterPro"/>
</dbReference>
<keyword evidence="7 8" id="KW-0472">Membrane</keyword>
<feature type="transmembrane region" description="Helical" evidence="8">
    <location>
        <begin position="224"/>
        <end position="245"/>
    </location>
</feature>
<dbReference type="PANTHER" id="PTHR33908:SF11">
    <property type="entry name" value="MEMBRANE PROTEIN"/>
    <property type="match status" value="1"/>
</dbReference>
<evidence type="ECO:0000256" key="5">
    <source>
        <dbReference type="ARBA" id="ARBA00022692"/>
    </source>
</evidence>
<evidence type="ECO:0000256" key="2">
    <source>
        <dbReference type="ARBA" id="ARBA00022475"/>
    </source>
</evidence>
<dbReference type="OrthoDB" id="158419at2"/>
<protein>
    <submittedName>
        <fullName evidence="10">Dolichyl-phosphate-mannose-protein mannosyltransferase</fullName>
    </submittedName>
</protein>
<evidence type="ECO:0000313" key="11">
    <source>
        <dbReference type="Proteomes" id="UP000319342"/>
    </source>
</evidence>
<dbReference type="RefSeq" id="WP_145182799.1">
    <property type="nucleotide sequence ID" value="NZ_CP036290.1"/>
</dbReference>
<evidence type="ECO:0000256" key="8">
    <source>
        <dbReference type="SAM" id="Phobius"/>
    </source>
</evidence>
<evidence type="ECO:0000256" key="3">
    <source>
        <dbReference type="ARBA" id="ARBA00022676"/>
    </source>
</evidence>
<accession>A0A518CVR1</accession>
<organism evidence="10 11">
    <name type="scientific">Rohdeia mirabilis</name>
    <dbReference type="NCBI Taxonomy" id="2528008"/>
    <lineage>
        <taxon>Bacteria</taxon>
        <taxon>Pseudomonadati</taxon>
        <taxon>Planctomycetota</taxon>
        <taxon>Planctomycetia</taxon>
        <taxon>Planctomycetia incertae sedis</taxon>
        <taxon>Rohdeia</taxon>
    </lineage>
</organism>
<proteinExistence type="predicted"/>
<dbReference type="GO" id="GO:0016763">
    <property type="term" value="F:pentosyltransferase activity"/>
    <property type="evidence" value="ECO:0007669"/>
    <property type="project" value="TreeGrafter"/>
</dbReference>
<evidence type="ECO:0000256" key="4">
    <source>
        <dbReference type="ARBA" id="ARBA00022679"/>
    </source>
</evidence>
<keyword evidence="3 10" id="KW-0328">Glycosyltransferase</keyword>
<feature type="domain" description="ArnT-like N-terminal" evidence="9">
    <location>
        <begin position="132"/>
        <end position="301"/>
    </location>
</feature>
<feature type="transmembrane region" description="Helical" evidence="8">
    <location>
        <begin position="363"/>
        <end position="385"/>
    </location>
</feature>
<dbReference type="InterPro" id="IPR050297">
    <property type="entry name" value="LipidA_mod_glycosyltrf_83"/>
</dbReference>
<evidence type="ECO:0000256" key="7">
    <source>
        <dbReference type="ARBA" id="ARBA00023136"/>
    </source>
</evidence>
<dbReference type="AlphaFoldDB" id="A0A518CVR1"/>
<evidence type="ECO:0000259" key="9">
    <source>
        <dbReference type="Pfam" id="PF02366"/>
    </source>
</evidence>
<dbReference type="PANTHER" id="PTHR33908">
    <property type="entry name" value="MANNOSYLTRANSFERASE YKCB-RELATED"/>
    <property type="match status" value="1"/>
</dbReference>
<feature type="transmembrane region" description="Helical" evidence="8">
    <location>
        <begin position="405"/>
        <end position="422"/>
    </location>
</feature>
<dbReference type="GO" id="GO:0005886">
    <property type="term" value="C:plasma membrane"/>
    <property type="evidence" value="ECO:0007669"/>
    <property type="project" value="UniProtKB-SubCell"/>
</dbReference>
<dbReference type="Proteomes" id="UP000319342">
    <property type="component" value="Chromosome"/>
</dbReference>
<keyword evidence="11" id="KW-1185">Reference proteome</keyword>
<dbReference type="EMBL" id="CP036290">
    <property type="protein sequence ID" value="QDU83322.1"/>
    <property type="molecule type" value="Genomic_DNA"/>
</dbReference>
<evidence type="ECO:0000256" key="1">
    <source>
        <dbReference type="ARBA" id="ARBA00004651"/>
    </source>
</evidence>
<dbReference type="GO" id="GO:0000030">
    <property type="term" value="F:mannosyltransferase activity"/>
    <property type="evidence" value="ECO:0007669"/>
    <property type="project" value="InterPro"/>
</dbReference>
<dbReference type="Pfam" id="PF02366">
    <property type="entry name" value="PMT"/>
    <property type="match status" value="1"/>
</dbReference>
<feature type="transmembrane region" description="Helical" evidence="8">
    <location>
        <begin position="251"/>
        <end position="269"/>
    </location>
</feature>
<gene>
    <name evidence="10" type="ORF">Pla163_04210</name>
</gene>
<keyword evidence="6 8" id="KW-1133">Transmembrane helix</keyword>
<keyword evidence="2" id="KW-1003">Cell membrane</keyword>
<feature type="transmembrane region" description="Helical" evidence="8">
    <location>
        <begin position="461"/>
        <end position="482"/>
    </location>
</feature>
<dbReference type="InterPro" id="IPR003342">
    <property type="entry name" value="ArnT-like_N"/>
</dbReference>
<comment type="subcellular location">
    <subcellularLocation>
        <location evidence="1">Cell membrane</location>
        <topology evidence="1">Multi-pass membrane protein</topology>
    </subcellularLocation>
</comment>
<reference evidence="10 11" key="1">
    <citation type="submission" date="2019-02" db="EMBL/GenBank/DDBJ databases">
        <title>Deep-cultivation of Planctomycetes and their phenomic and genomic characterization uncovers novel biology.</title>
        <authorList>
            <person name="Wiegand S."/>
            <person name="Jogler M."/>
            <person name="Boedeker C."/>
            <person name="Pinto D."/>
            <person name="Vollmers J."/>
            <person name="Rivas-Marin E."/>
            <person name="Kohn T."/>
            <person name="Peeters S.H."/>
            <person name="Heuer A."/>
            <person name="Rast P."/>
            <person name="Oberbeckmann S."/>
            <person name="Bunk B."/>
            <person name="Jeske O."/>
            <person name="Meyerdierks A."/>
            <person name="Storesund J.E."/>
            <person name="Kallscheuer N."/>
            <person name="Luecker S."/>
            <person name="Lage O.M."/>
            <person name="Pohl T."/>
            <person name="Merkel B.J."/>
            <person name="Hornburger P."/>
            <person name="Mueller R.-W."/>
            <person name="Bruemmer F."/>
            <person name="Labrenz M."/>
            <person name="Spormann A.M."/>
            <person name="Op den Camp H."/>
            <person name="Overmann J."/>
            <person name="Amann R."/>
            <person name="Jetten M.S.M."/>
            <person name="Mascher T."/>
            <person name="Medema M.H."/>
            <person name="Devos D.P."/>
            <person name="Kaster A.-K."/>
            <person name="Ovreas L."/>
            <person name="Rohde M."/>
            <person name="Galperin M.Y."/>
            <person name="Jogler C."/>
        </authorList>
    </citation>
    <scope>NUCLEOTIDE SEQUENCE [LARGE SCALE GENOMIC DNA]</scope>
    <source>
        <strain evidence="10 11">Pla163</strain>
    </source>
</reference>
<feature type="transmembrane region" description="Helical" evidence="8">
    <location>
        <begin position="195"/>
        <end position="212"/>
    </location>
</feature>
<keyword evidence="4 10" id="KW-0808">Transferase</keyword>
<keyword evidence="5 8" id="KW-0812">Transmembrane</keyword>
<feature type="transmembrane region" description="Helical" evidence="8">
    <location>
        <begin position="434"/>
        <end position="455"/>
    </location>
</feature>
<evidence type="ECO:0000256" key="6">
    <source>
        <dbReference type="ARBA" id="ARBA00022989"/>
    </source>
</evidence>
<evidence type="ECO:0000313" key="10">
    <source>
        <dbReference type="EMBL" id="QDU83322.1"/>
    </source>
</evidence>